<protein>
    <submittedName>
        <fullName evidence="1">Uncharacterized protein</fullName>
    </submittedName>
</protein>
<keyword evidence="2" id="KW-1185">Reference proteome</keyword>
<dbReference type="Proteomes" id="UP000588098">
    <property type="component" value="Unassembled WGS sequence"/>
</dbReference>
<organism evidence="1 2">
    <name type="scientific">Streptomyces zagrosensis</name>
    <dbReference type="NCBI Taxonomy" id="1042984"/>
    <lineage>
        <taxon>Bacteria</taxon>
        <taxon>Bacillati</taxon>
        <taxon>Actinomycetota</taxon>
        <taxon>Actinomycetes</taxon>
        <taxon>Kitasatosporales</taxon>
        <taxon>Streptomycetaceae</taxon>
        <taxon>Streptomyces</taxon>
    </lineage>
</organism>
<accession>A0A7W9V198</accession>
<dbReference type="AlphaFoldDB" id="A0A7W9V198"/>
<dbReference type="EMBL" id="JACHJL010000012">
    <property type="protein sequence ID" value="MBB5937559.1"/>
    <property type="molecule type" value="Genomic_DNA"/>
</dbReference>
<name>A0A7W9V198_9ACTN</name>
<evidence type="ECO:0000313" key="1">
    <source>
        <dbReference type="EMBL" id="MBB5937559.1"/>
    </source>
</evidence>
<sequence length="113" mass="11513">MVLVGSFVRPPFGGLGCDCGQECVGEHGQGDVSIPARIPTDLVLVEAAFVLGGLEGFLDRPARAGDADQVGDAGAVRGVGEVVGDLVRTDQVAAAQYPPLVGGPVAIEDTDRR</sequence>
<evidence type="ECO:0000313" key="2">
    <source>
        <dbReference type="Proteomes" id="UP000588098"/>
    </source>
</evidence>
<reference evidence="1 2" key="1">
    <citation type="submission" date="2020-08" db="EMBL/GenBank/DDBJ databases">
        <title>Genomic Encyclopedia of Type Strains, Phase III (KMG-III): the genomes of soil and plant-associated and newly described type strains.</title>
        <authorList>
            <person name="Whitman W."/>
        </authorList>
    </citation>
    <scope>NUCLEOTIDE SEQUENCE [LARGE SCALE GENOMIC DNA]</scope>
    <source>
        <strain evidence="1 2">CECT 8305</strain>
    </source>
</reference>
<proteinExistence type="predicted"/>
<gene>
    <name evidence="1" type="ORF">FHS42_004640</name>
</gene>
<comment type="caution">
    <text evidence="1">The sequence shown here is derived from an EMBL/GenBank/DDBJ whole genome shotgun (WGS) entry which is preliminary data.</text>
</comment>